<organism evidence="2 3">
    <name type="scientific">Brachionus plicatilis</name>
    <name type="common">Marine rotifer</name>
    <name type="synonym">Brachionus muelleri</name>
    <dbReference type="NCBI Taxonomy" id="10195"/>
    <lineage>
        <taxon>Eukaryota</taxon>
        <taxon>Metazoa</taxon>
        <taxon>Spiralia</taxon>
        <taxon>Gnathifera</taxon>
        <taxon>Rotifera</taxon>
        <taxon>Eurotatoria</taxon>
        <taxon>Monogononta</taxon>
        <taxon>Pseudotrocha</taxon>
        <taxon>Ploima</taxon>
        <taxon>Brachionidae</taxon>
        <taxon>Brachionus</taxon>
    </lineage>
</organism>
<keyword evidence="1" id="KW-0812">Transmembrane</keyword>
<reference evidence="2 3" key="1">
    <citation type="journal article" date="2018" name="Sci. Rep.">
        <title>Genomic signatures of local adaptation to the degree of environmental predictability in rotifers.</title>
        <authorList>
            <person name="Franch-Gras L."/>
            <person name="Hahn C."/>
            <person name="Garcia-Roger E.M."/>
            <person name="Carmona M.J."/>
            <person name="Serra M."/>
            <person name="Gomez A."/>
        </authorList>
    </citation>
    <scope>NUCLEOTIDE SEQUENCE [LARGE SCALE GENOMIC DNA]</scope>
    <source>
        <strain evidence="2">HYR1</strain>
    </source>
</reference>
<dbReference type="Proteomes" id="UP000276133">
    <property type="component" value="Unassembled WGS sequence"/>
</dbReference>
<evidence type="ECO:0000313" key="3">
    <source>
        <dbReference type="Proteomes" id="UP000276133"/>
    </source>
</evidence>
<feature type="transmembrane region" description="Helical" evidence="1">
    <location>
        <begin position="15"/>
        <end position="37"/>
    </location>
</feature>
<sequence length="64" mass="7627">MTLKFKSLFNLKKDIYLIYKILFEYSTFSIALSNSLFTSLRSILRCYILGKNSANIIRIYMKYI</sequence>
<proteinExistence type="predicted"/>
<dbReference type="EMBL" id="REGN01001377">
    <property type="protein sequence ID" value="RNA35057.1"/>
    <property type="molecule type" value="Genomic_DNA"/>
</dbReference>
<keyword evidence="1" id="KW-1133">Transmembrane helix</keyword>
<protein>
    <submittedName>
        <fullName evidence="2">Uncharacterized protein</fullName>
    </submittedName>
</protein>
<accession>A0A3M7SHG2</accession>
<keyword evidence="3" id="KW-1185">Reference proteome</keyword>
<evidence type="ECO:0000313" key="2">
    <source>
        <dbReference type="EMBL" id="RNA35057.1"/>
    </source>
</evidence>
<name>A0A3M7SHG2_BRAPC</name>
<dbReference type="AlphaFoldDB" id="A0A3M7SHG2"/>
<gene>
    <name evidence="2" type="ORF">BpHYR1_025692</name>
</gene>
<comment type="caution">
    <text evidence="2">The sequence shown here is derived from an EMBL/GenBank/DDBJ whole genome shotgun (WGS) entry which is preliminary data.</text>
</comment>
<evidence type="ECO:0000256" key="1">
    <source>
        <dbReference type="SAM" id="Phobius"/>
    </source>
</evidence>
<keyword evidence="1" id="KW-0472">Membrane</keyword>